<dbReference type="Pfam" id="PF10046">
    <property type="entry name" value="BLOC1_2"/>
    <property type="match status" value="1"/>
</dbReference>
<reference evidence="2 3" key="1">
    <citation type="journal article" date="2007" name="Nature">
        <title>Genome of the marsupial Monodelphis domestica reveals innovation in non-coding sequences.</title>
        <authorList>
            <person name="Mikkelsen T.S."/>
            <person name="Wakefield M.J."/>
            <person name="Aken B."/>
            <person name="Amemiya C.T."/>
            <person name="Chang J.L."/>
            <person name="Duke S."/>
            <person name="Garber M."/>
            <person name="Gentles A.J."/>
            <person name="Goodstadt L."/>
            <person name="Heger A."/>
            <person name="Jurka J."/>
            <person name="Kamal M."/>
            <person name="Mauceli E."/>
            <person name="Searle S.M."/>
            <person name="Sharpe T."/>
            <person name="Baker M.L."/>
            <person name="Batzer M.A."/>
            <person name="Benos P.V."/>
            <person name="Belov K."/>
            <person name="Clamp M."/>
            <person name="Cook A."/>
            <person name="Cuff J."/>
            <person name="Das R."/>
            <person name="Davidow L."/>
            <person name="Deakin J.E."/>
            <person name="Fazzari M.J."/>
            <person name="Glass J.L."/>
            <person name="Grabherr M."/>
            <person name="Greally J.M."/>
            <person name="Gu W."/>
            <person name="Hore T.A."/>
            <person name="Huttley G.A."/>
            <person name="Kleber M."/>
            <person name="Jirtle R.L."/>
            <person name="Koina E."/>
            <person name="Lee J.T."/>
            <person name="Mahony S."/>
            <person name="Marra M.A."/>
            <person name="Miller R.D."/>
            <person name="Nicholls R.D."/>
            <person name="Oda M."/>
            <person name="Papenfuss A.T."/>
            <person name="Parra Z.E."/>
            <person name="Pollock D.D."/>
            <person name="Ray D.A."/>
            <person name="Schein J.E."/>
            <person name="Speed T.P."/>
            <person name="Thompson K."/>
            <person name="VandeBerg J.L."/>
            <person name="Wade C.M."/>
            <person name="Walker J.A."/>
            <person name="Waters P.D."/>
            <person name="Webber C."/>
            <person name="Weidman J.R."/>
            <person name="Xie X."/>
            <person name="Zody M.C."/>
            <person name="Baldwin J."/>
            <person name="Abdouelleil A."/>
            <person name="Abdulkadir J."/>
            <person name="Abebe A."/>
            <person name="Abera B."/>
            <person name="Abreu J."/>
            <person name="Acer S.C."/>
            <person name="Aftuck L."/>
            <person name="Alexander A."/>
            <person name="An P."/>
            <person name="Anderson E."/>
            <person name="Anderson S."/>
            <person name="Arachi H."/>
            <person name="Azer M."/>
            <person name="Bachantsang P."/>
            <person name="Barry A."/>
            <person name="Bayul T."/>
            <person name="Berlin A."/>
            <person name="Bessette D."/>
            <person name="Bloom T."/>
            <person name="Bloom T."/>
            <person name="Boguslavskiy L."/>
            <person name="Bonnet C."/>
            <person name="Boukhgalter B."/>
            <person name="Bourzgui I."/>
            <person name="Brown A."/>
            <person name="Cahill P."/>
            <person name="Channer S."/>
            <person name="Cheshatsang Y."/>
            <person name="Chuda L."/>
            <person name="Citroen M."/>
            <person name="Collymore A."/>
            <person name="Cooke P."/>
            <person name="Costello M."/>
            <person name="D'Aco K."/>
            <person name="Daza R."/>
            <person name="De Haan G."/>
            <person name="DeGray S."/>
            <person name="DeMaso C."/>
            <person name="Dhargay N."/>
            <person name="Dooley K."/>
            <person name="Dooley E."/>
            <person name="Doricent M."/>
            <person name="Dorje P."/>
            <person name="Dorjee K."/>
            <person name="Dupes A."/>
            <person name="Elong R."/>
            <person name="Falk J."/>
            <person name="Farina A."/>
            <person name="Faro S."/>
            <person name="Ferguson D."/>
            <person name="Fisher S."/>
            <person name="Foley C.D."/>
            <person name="Franke A."/>
            <person name="Friedrich D."/>
            <person name="Gadbois L."/>
            <person name="Gearin G."/>
            <person name="Gearin C.R."/>
            <person name="Giannoukos G."/>
            <person name="Goode T."/>
            <person name="Graham J."/>
            <person name="Grandbois E."/>
            <person name="Grewal S."/>
            <person name="Gyaltsen K."/>
            <person name="Hafez N."/>
            <person name="Hagos B."/>
            <person name="Hall J."/>
            <person name="Henson C."/>
            <person name="Hollinger A."/>
            <person name="Honan T."/>
            <person name="Huard M.D."/>
            <person name="Hughes L."/>
            <person name="Hurhula B."/>
            <person name="Husby M.E."/>
            <person name="Kamat A."/>
            <person name="Kanga B."/>
            <person name="Kashin S."/>
            <person name="Khazanovich D."/>
            <person name="Kisner P."/>
            <person name="Lance K."/>
            <person name="Lara M."/>
            <person name="Lee W."/>
            <person name="Lennon N."/>
            <person name="Letendre F."/>
            <person name="LeVine R."/>
            <person name="Lipovsky A."/>
            <person name="Liu X."/>
            <person name="Liu J."/>
            <person name="Liu S."/>
            <person name="Lokyitsang T."/>
            <person name="Lokyitsang Y."/>
            <person name="Lubonja R."/>
            <person name="Lui A."/>
            <person name="MacDonald P."/>
            <person name="Magnisalis V."/>
            <person name="Maru K."/>
            <person name="Matthews C."/>
            <person name="McCusker W."/>
            <person name="McDonough S."/>
            <person name="Mehta T."/>
            <person name="Meldrim J."/>
            <person name="Meneus L."/>
            <person name="Mihai O."/>
            <person name="Mihalev A."/>
            <person name="Mihova T."/>
            <person name="Mittelman R."/>
            <person name="Mlenga V."/>
            <person name="Montmayeur A."/>
            <person name="Mulrain L."/>
            <person name="Navidi A."/>
            <person name="Naylor J."/>
            <person name="Negash T."/>
            <person name="Nguyen T."/>
            <person name="Nguyen N."/>
            <person name="Nicol R."/>
            <person name="Norbu C."/>
            <person name="Norbu N."/>
            <person name="Novod N."/>
            <person name="O'Neill B."/>
            <person name="Osman S."/>
            <person name="Markiewicz E."/>
            <person name="Oyono O.L."/>
            <person name="Patti C."/>
            <person name="Phunkhang P."/>
            <person name="Pierre F."/>
            <person name="Priest M."/>
            <person name="Raghuraman S."/>
            <person name="Rege F."/>
            <person name="Reyes R."/>
            <person name="Rise C."/>
            <person name="Rogov P."/>
            <person name="Ross K."/>
            <person name="Ryan E."/>
            <person name="Settipalli S."/>
            <person name="Shea T."/>
            <person name="Sherpa N."/>
            <person name="Shi L."/>
            <person name="Shih D."/>
            <person name="Sparrow T."/>
            <person name="Spaulding J."/>
            <person name="Stalker J."/>
            <person name="Stange-Thomann N."/>
            <person name="Stavropoulos S."/>
            <person name="Stone C."/>
            <person name="Strader C."/>
            <person name="Tesfaye S."/>
            <person name="Thomson T."/>
            <person name="Thoulutsang Y."/>
            <person name="Thoulutsang D."/>
            <person name="Topham K."/>
            <person name="Topping I."/>
            <person name="Tsamla T."/>
            <person name="Vassiliev H."/>
            <person name="Vo A."/>
            <person name="Wangchuk T."/>
            <person name="Wangdi T."/>
            <person name="Weiand M."/>
            <person name="Wilkinson J."/>
            <person name="Wilson A."/>
            <person name="Yadav S."/>
            <person name="Young G."/>
            <person name="Yu Q."/>
            <person name="Zembek L."/>
            <person name="Zhong D."/>
            <person name="Zimmer A."/>
            <person name="Zwirko Z."/>
            <person name="Jaffe D.B."/>
            <person name="Alvarez P."/>
            <person name="Brockman W."/>
            <person name="Butler J."/>
            <person name="Chin C."/>
            <person name="Gnerre S."/>
            <person name="MacCallum I."/>
            <person name="Graves J.A."/>
            <person name="Ponting C.P."/>
            <person name="Breen M."/>
            <person name="Samollow P.B."/>
            <person name="Lander E.S."/>
            <person name="Lindblad-Toh K."/>
        </authorList>
    </citation>
    <scope>NUCLEOTIDE SEQUENCE [LARGE SCALE GENOMIC DNA]</scope>
</reference>
<sequence>MIGPNSHSIDALPLCPCPSPFFPFPPFYLDDAVVETTTEAAKPMETGISRLPEYILPNGKLAATSQDNKLLENKNGLTHVKFLEMKDVAAITCRNLKDMSQEHAALLPSLDPITVAWEQVVDKLERHLKKMDATSKISLLAVPERGEEREGEMDFFGSSF</sequence>
<keyword evidence="3" id="KW-1185">Reference proteome</keyword>
<comment type="similarity">
    <text evidence="1">Belongs to the BLOC1S2 family.</text>
</comment>
<evidence type="ECO:0000313" key="2">
    <source>
        <dbReference type="Ensembl" id="ENSMODP00000044565.1"/>
    </source>
</evidence>
<evidence type="ECO:0000313" key="3">
    <source>
        <dbReference type="Proteomes" id="UP000002280"/>
    </source>
</evidence>
<evidence type="ECO:0000256" key="1">
    <source>
        <dbReference type="ARBA" id="ARBA00008468"/>
    </source>
</evidence>
<name>A0A5F8GAN6_MONDO</name>
<reference evidence="2" key="3">
    <citation type="submission" date="2025-09" db="UniProtKB">
        <authorList>
            <consortium name="Ensembl"/>
        </authorList>
    </citation>
    <scope>IDENTIFICATION</scope>
</reference>
<protein>
    <submittedName>
        <fullName evidence="2">Biogenesis of lysosome-related organelles complex 1 subunit 2-like</fullName>
    </submittedName>
</protein>
<proteinExistence type="inferred from homology"/>
<dbReference type="PANTHER" id="PTHR46479:SF1">
    <property type="entry name" value="BIOGENESIS OF LYSOSOME-RELATED ORGANELLES COMPLEX 1 SUBUNIT 2"/>
    <property type="match status" value="1"/>
</dbReference>
<dbReference type="PANTHER" id="PTHR46479">
    <property type="entry name" value="BIOGENESIS OF LYSOSOME-RELATED ORGANELLES COMPLEX 1 SUBUNIT 2"/>
    <property type="match status" value="1"/>
</dbReference>
<dbReference type="STRING" id="13616.ENSMODP00000044565"/>
<dbReference type="GeneTree" id="ENSGT00980000202620"/>
<accession>A0A5F8GAN6</accession>
<dbReference type="KEGG" id="mdo:103096977"/>
<reference evidence="2" key="2">
    <citation type="submission" date="2025-08" db="UniProtKB">
        <authorList>
            <consortium name="Ensembl"/>
        </authorList>
    </citation>
    <scope>IDENTIFICATION</scope>
</reference>
<dbReference type="Ensembl" id="ENSMODT00000076730.1">
    <property type="protein sequence ID" value="ENSMODP00000044565.1"/>
    <property type="gene ID" value="ENSMODG00000040372.1"/>
</dbReference>
<dbReference type="AlphaFoldDB" id="A0A5F8GAN6"/>
<dbReference type="InterPro" id="IPR019269">
    <property type="entry name" value="BLOC1_su2"/>
</dbReference>
<dbReference type="Proteomes" id="UP000002280">
    <property type="component" value="Chromosome 4"/>
</dbReference>
<organism evidence="2 3">
    <name type="scientific">Monodelphis domestica</name>
    <name type="common">Gray short-tailed opossum</name>
    <dbReference type="NCBI Taxonomy" id="13616"/>
    <lineage>
        <taxon>Eukaryota</taxon>
        <taxon>Metazoa</taxon>
        <taxon>Chordata</taxon>
        <taxon>Craniata</taxon>
        <taxon>Vertebrata</taxon>
        <taxon>Euteleostomi</taxon>
        <taxon>Mammalia</taxon>
        <taxon>Metatheria</taxon>
        <taxon>Didelphimorphia</taxon>
        <taxon>Didelphidae</taxon>
        <taxon>Monodelphis</taxon>
    </lineage>
</organism>
<dbReference type="InParanoid" id="A0A5F8GAN6"/>
<dbReference type="Bgee" id="ENSMODG00000040372">
    <property type="expression patterns" value="Expressed in placenta and 9 other cell types or tissues"/>
</dbReference>